<evidence type="ECO:0000313" key="2">
    <source>
        <dbReference type="EMBL" id="KLE03168.1"/>
    </source>
</evidence>
<dbReference type="Proteomes" id="UP000035462">
    <property type="component" value="Unassembled WGS sequence"/>
</dbReference>
<gene>
    <name evidence="2" type="ORF">AF77_11210</name>
</gene>
<evidence type="ECO:0008006" key="4">
    <source>
        <dbReference type="Google" id="ProtNLM"/>
    </source>
</evidence>
<dbReference type="GO" id="GO:0005576">
    <property type="term" value="C:extracellular region"/>
    <property type="evidence" value="ECO:0007669"/>
    <property type="project" value="TreeGrafter"/>
</dbReference>
<evidence type="ECO:0000313" key="3">
    <source>
        <dbReference type="Proteomes" id="UP000035462"/>
    </source>
</evidence>
<organism evidence="2 3">
    <name type="scientific">Aliarcobacter butzleri L352</name>
    <dbReference type="NCBI Taxonomy" id="1447260"/>
    <lineage>
        <taxon>Bacteria</taxon>
        <taxon>Pseudomonadati</taxon>
        <taxon>Campylobacterota</taxon>
        <taxon>Epsilonproteobacteria</taxon>
        <taxon>Campylobacterales</taxon>
        <taxon>Arcobacteraceae</taxon>
        <taxon>Aliarcobacter</taxon>
    </lineage>
</organism>
<dbReference type="PANTHER" id="PTHR37549">
    <property type="entry name" value="LIPOPROTEIN LPRI"/>
    <property type="match status" value="1"/>
</dbReference>
<sequence length="236" mass="27982">MKKFILIKLFIFFNILIANEQFSPSFDCSNVKKETVESHICDNENLSLLDNTLAELYKQAYELNLNNNLKQSQKKWLKKRDNCKTIGCIQKSYLERVDYLGNLLVKEDEFYDYALFYKEKPFFKNKNHLEFIKGFNDSFESYLDYAKRYNYVQETEFKEIFKSISQYDLKECNVKWWTKAGTINVGYGAICTAKKEEKEVKVFACYNMASVFEIEKPIIANEFELIKFLEQNCYGG</sequence>
<comment type="caution">
    <text evidence="2">The sequence shown here is derived from an EMBL/GenBank/DDBJ whole genome shotgun (WGS) entry which is preliminary data.</text>
</comment>
<dbReference type="EMBL" id="JAIT01000061">
    <property type="protein sequence ID" value="KLE03168.1"/>
    <property type="molecule type" value="Genomic_DNA"/>
</dbReference>
<feature type="chain" id="PRO_5032845865" description="Lysozyme inhibitor LprI N-terminal domain-containing protein" evidence="1">
    <location>
        <begin position="19"/>
        <end position="236"/>
    </location>
</feature>
<accession>A0A837J910</accession>
<dbReference type="RefSeq" id="WP_004509103.1">
    <property type="nucleotide sequence ID" value="NZ_JAIT01000061.1"/>
</dbReference>
<keyword evidence="1" id="KW-0732">Signal</keyword>
<reference evidence="2 3" key="1">
    <citation type="submission" date="2014-01" db="EMBL/GenBank/DDBJ databases">
        <title>Development of a Comparative Genomic Fingerprinting Assay for High Resolution Genotyping of Arcobacter butzleri.</title>
        <authorList>
            <person name="Webb A.L."/>
            <person name="Inglis G.D."/>
            <person name="Kruczkiewicz P."/>
            <person name="Selinger L.B."/>
            <person name="Taboada E.N."/>
        </authorList>
    </citation>
    <scope>NUCLEOTIDE SEQUENCE [LARGE SCALE GENOMIC DNA]</scope>
    <source>
        <strain evidence="2 3">L352</strain>
    </source>
</reference>
<feature type="signal peptide" evidence="1">
    <location>
        <begin position="1"/>
        <end position="18"/>
    </location>
</feature>
<protein>
    <recommendedName>
        <fullName evidence="4">Lysozyme inhibitor LprI N-terminal domain-containing protein</fullName>
    </recommendedName>
</protein>
<name>A0A837J910_9BACT</name>
<dbReference type="PANTHER" id="PTHR37549:SF1">
    <property type="entry name" value="LIPOPROTEIN LPRI"/>
    <property type="match status" value="1"/>
</dbReference>
<evidence type="ECO:0000256" key="1">
    <source>
        <dbReference type="SAM" id="SignalP"/>
    </source>
</evidence>
<proteinExistence type="predicted"/>
<dbReference type="AlphaFoldDB" id="A0A837J910"/>
<dbReference type="InterPro" id="IPR052755">
    <property type="entry name" value="Lysozyme_Inhibitor_LprI"/>
</dbReference>